<keyword evidence="5" id="KW-0808">Transferase</keyword>
<feature type="domain" description="Cbl-PTB" evidence="8">
    <location>
        <begin position="1"/>
        <end position="98"/>
    </location>
</feature>
<dbReference type="SMART" id="SM00184">
    <property type="entry name" value="RING"/>
    <property type="match status" value="1"/>
</dbReference>
<dbReference type="InterPro" id="IPR024162">
    <property type="entry name" value="Adaptor_Cbl"/>
</dbReference>
<evidence type="ECO:0000256" key="3">
    <source>
        <dbReference type="ARBA" id="ARBA00022833"/>
    </source>
</evidence>
<dbReference type="Gene3D" id="3.30.40.10">
    <property type="entry name" value="Zinc/RING finger domain, C3HC4 (zinc finger)"/>
    <property type="match status" value="1"/>
</dbReference>
<evidence type="ECO:0000313" key="9">
    <source>
        <dbReference type="EMBL" id="VDN56291.1"/>
    </source>
</evidence>
<dbReference type="FunFam" id="3.30.505.10:FF:000007">
    <property type="entry name" value="E3 ubiquitin-protein ligase CBL"/>
    <property type="match status" value="1"/>
</dbReference>
<sequence>MLRNWQILAVTHPGYVAFLTYDEVKQKLQKYCNKPGSYVFRLSCTRLGQWAIGYVAPDGKIYQTIPQNKSLIQALVDGSREGFYRFPDGRPINPDLTHALQPTPEGHLQVTPEQYQIYCEMGTTFEMCKICAENNKNVKLEPCGHLLCTPCLQSWQESDGGSTCPFCRCEIKGTEKVIIESFHPTKKRVVAKSKGGFGLMENRLTWPPRTEGGPPKLAPPPLPPRRSSPANSVTQETTHRKDPLDLFEQNISPSKVLFSLSFGFSLFFIP</sequence>
<dbReference type="Proteomes" id="UP000274756">
    <property type="component" value="Unassembled WGS sequence"/>
</dbReference>
<dbReference type="PROSITE" id="PS50089">
    <property type="entry name" value="ZF_RING_2"/>
    <property type="match status" value="1"/>
</dbReference>
<proteinExistence type="predicted"/>
<dbReference type="EMBL" id="UYYG01001155">
    <property type="protein sequence ID" value="VDN56291.1"/>
    <property type="molecule type" value="Genomic_DNA"/>
</dbReference>
<dbReference type="PANTHER" id="PTHR23007:SF11">
    <property type="entry name" value="E3 UBIQUITIN-PROTEIN LIGASE CBL"/>
    <property type="match status" value="1"/>
</dbReference>
<dbReference type="GO" id="GO:0008270">
    <property type="term" value="F:zinc ion binding"/>
    <property type="evidence" value="ECO:0007669"/>
    <property type="project" value="UniProtKB-KW"/>
</dbReference>
<dbReference type="GO" id="GO:0023051">
    <property type="term" value="P:regulation of signaling"/>
    <property type="evidence" value="ECO:0007669"/>
    <property type="project" value="InterPro"/>
</dbReference>
<comment type="domain">
    <text evidence="5">The N-terminus is composed of the phosphotyrosine binding (PTB) domain, a short linker region and the RING-type zinc finger. The PTB domain, which is also called TKB (tyrosine kinase binding) domain, is composed of three different subdomains: a four-helix bundle (4H), a calcium-binding EF hand and a divergent SH2 domain.</text>
</comment>
<keyword evidence="5" id="KW-0106">Calcium</keyword>
<keyword evidence="3 5" id="KW-0862">Zinc</keyword>
<dbReference type="InterPro" id="IPR013083">
    <property type="entry name" value="Znf_RING/FYVE/PHD"/>
</dbReference>
<dbReference type="GO" id="GO:0045121">
    <property type="term" value="C:membrane raft"/>
    <property type="evidence" value="ECO:0007669"/>
    <property type="project" value="TreeGrafter"/>
</dbReference>
<dbReference type="Pfam" id="PF13920">
    <property type="entry name" value="zf-C3HC4_3"/>
    <property type="match status" value="1"/>
</dbReference>
<dbReference type="CDD" id="cd09920">
    <property type="entry name" value="SH2_Cbl-b_TKB"/>
    <property type="match status" value="1"/>
</dbReference>
<feature type="region of interest" description="Disordered" evidence="6">
    <location>
        <begin position="201"/>
        <end position="245"/>
    </location>
</feature>
<name>A0A3P7QJL3_DRAME</name>
<evidence type="ECO:0000256" key="1">
    <source>
        <dbReference type="ARBA" id="ARBA00022723"/>
    </source>
</evidence>
<dbReference type="InterPro" id="IPR036860">
    <property type="entry name" value="SH2_dom_sf"/>
</dbReference>
<dbReference type="InterPro" id="IPR024159">
    <property type="entry name" value="Cbl_PTB"/>
</dbReference>
<keyword evidence="1 5" id="KW-0479">Metal-binding</keyword>
<evidence type="ECO:0000256" key="6">
    <source>
        <dbReference type="SAM" id="MobiDB-lite"/>
    </source>
</evidence>
<dbReference type="GO" id="GO:0030971">
    <property type="term" value="F:receptor tyrosine kinase binding"/>
    <property type="evidence" value="ECO:0007669"/>
    <property type="project" value="TreeGrafter"/>
</dbReference>
<protein>
    <recommendedName>
        <fullName evidence="5">E3 ubiquitin-protein ligase CBL</fullName>
        <ecNumber evidence="5">2.3.2.27</ecNumber>
    </recommendedName>
</protein>
<dbReference type="SUPFAM" id="SSF57850">
    <property type="entry name" value="RING/U-box"/>
    <property type="match status" value="1"/>
</dbReference>
<dbReference type="PROSITE" id="PS00518">
    <property type="entry name" value="ZF_RING_1"/>
    <property type="match status" value="1"/>
</dbReference>
<dbReference type="OrthoDB" id="7237699at2759"/>
<dbReference type="AlphaFoldDB" id="A0A3P7QJL3"/>
<dbReference type="Gene3D" id="3.30.505.10">
    <property type="entry name" value="SH2 domain"/>
    <property type="match status" value="1"/>
</dbReference>
<dbReference type="GO" id="GO:0016567">
    <property type="term" value="P:protein ubiquitination"/>
    <property type="evidence" value="ECO:0007669"/>
    <property type="project" value="UniProtKB-UniPathway"/>
</dbReference>
<comment type="catalytic activity">
    <reaction evidence="5">
        <text>S-ubiquitinyl-[E2 ubiquitin-conjugating enzyme]-L-cysteine + [acceptor protein]-L-lysine = [E2 ubiquitin-conjugating enzyme]-L-cysteine + N(6)-ubiquitinyl-[acceptor protein]-L-lysine.</text>
        <dbReference type="EC" id="2.3.2.27"/>
    </reaction>
</comment>
<dbReference type="PANTHER" id="PTHR23007">
    <property type="entry name" value="CBL"/>
    <property type="match status" value="1"/>
</dbReference>
<dbReference type="GO" id="GO:0001784">
    <property type="term" value="F:phosphotyrosine residue binding"/>
    <property type="evidence" value="ECO:0007669"/>
    <property type="project" value="UniProtKB-UniRule"/>
</dbReference>
<dbReference type="InterPro" id="IPR001841">
    <property type="entry name" value="Znf_RING"/>
</dbReference>
<dbReference type="PROSITE" id="PS51506">
    <property type="entry name" value="CBL_PTB"/>
    <property type="match status" value="1"/>
</dbReference>
<evidence type="ECO:0000256" key="2">
    <source>
        <dbReference type="ARBA" id="ARBA00022771"/>
    </source>
</evidence>
<dbReference type="EC" id="2.3.2.27" evidence="5"/>
<dbReference type="InterPro" id="IPR014742">
    <property type="entry name" value="Adaptor_Cbl_SH2-like"/>
</dbReference>
<organism evidence="9 10">
    <name type="scientific">Dracunculus medinensis</name>
    <name type="common">Guinea worm</name>
    <dbReference type="NCBI Taxonomy" id="318479"/>
    <lineage>
        <taxon>Eukaryota</taxon>
        <taxon>Metazoa</taxon>
        <taxon>Ecdysozoa</taxon>
        <taxon>Nematoda</taxon>
        <taxon>Chromadorea</taxon>
        <taxon>Rhabditida</taxon>
        <taxon>Spirurina</taxon>
        <taxon>Dracunculoidea</taxon>
        <taxon>Dracunculidae</taxon>
        <taxon>Dracunculus</taxon>
    </lineage>
</organism>
<dbReference type="InterPro" id="IPR017907">
    <property type="entry name" value="Znf_RING_CS"/>
</dbReference>
<dbReference type="GO" id="GO:0017124">
    <property type="term" value="F:SH3 domain binding"/>
    <property type="evidence" value="ECO:0007669"/>
    <property type="project" value="TreeGrafter"/>
</dbReference>
<feature type="domain" description="RING-type" evidence="7">
    <location>
        <begin position="128"/>
        <end position="168"/>
    </location>
</feature>
<evidence type="ECO:0000259" key="8">
    <source>
        <dbReference type="PROSITE" id="PS51506"/>
    </source>
</evidence>
<dbReference type="STRING" id="318479.A0A3P7QJL3"/>
<dbReference type="GO" id="GO:0005886">
    <property type="term" value="C:plasma membrane"/>
    <property type="evidence" value="ECO:0007669"/>
    <property type="project" value="TreeGrafter"/>
</dbReference>
<evidence type="ECO:0000313" key="10">
    <source>
        <dbReference type="Proteomes" id="UP000274756"/>
    </source>
</evidence>
<gene>
    <name evidence="9" type="ORF">DME_LOCUS6264</name>
</gene>
<keyword evidence="10" id="KW-1185">Reference proteome</keyword>
<dbReference type="GO" id="GO:0007165">
    <property type="term" value="P:signal transduction"/>
    <property type="evidence" value="ECO:0007669"/>
    <property type="project" value="TreeGrafter"/>
</dbReference>
<keyword evidence="5" id="KW-0833">Ubl conjugation pathway</keyword>
<dbReference type="GO" id="GO:0061630">
    <property type="term" value="F:ubiquitin protein ligase activity"/>
    <property type="evidence" value="ECO:0007669"/>
    <property type="project" value="UniProtKB-EC"/>
</dbReference>
<feature type="compositionally biased region" description="Pro residues" evidence="6">
    <location>
        <begin position="216"/>
        <end position="226"/>
    </location>
</feature>
<evidence type="ECO:0000256" key="5">
    <source>
        <dbReference type="RuleBase" id="RU367001"/>
    </source>
</evidence>
<dbReference type="GO" id="GO:0005509">
    <property type="term" value="F:calcium ion binding"/>
    <property type="evidence" value="ECO:0007669"/>
    <property type="project" value="UniProtKB-UniRule"/>
</dbReference>
<accession>A0A3P7QJL3</accession>
<keyword evidence="2 4" id="KW-0863">Zinc-finger</keyword>
<dbReference type="FunFam" id="3.30.40.10:FF:000015">
    <property type="entry name" value="E3 ubiquitin-protein ligase CBL"/>
    <property type="match status" value="1"/>
</dbReference>
<dbReference type="UniPathway" id="UPA00143"/>
<dbReference type="SUPFAM" id="SSF55550">
    <property type="entry name" value="SH2 domain"/>
    <property type="match status" value="1"/>
</dbReference>
<comment type="pathway">
    <text evidence="5">Protein modification; protein ubiquitination.</text>
</comment>
<comment type="function">
    <text evidence="5">E3 ubiquitin-protein ligase which accepts ubiquitin from specific E2 ubiquitin-conjugating enzymes, and transfers it to substrates, generally promoting their degradation by the proteasome.</text>
</comment>
<reference evidence="9 10" key="1">
    <citation type="submission" date="2018-11" db="EMBL/GenBank/DDBJ databases">
        <authorList>
            <consortium name="Pathogen Informatics"/>
        </authorList>
    </citation>
    <scope>NUCLEOTIDE SEQUENCE [LARGE SCALE GENOMIC DNA]</scope>
</reference>
<evidence type="ECO:0000259" key="7">
    <source>
        <dbReference type="PROSITE" id="PS50089"/>
    </source>
</evidence>
<dbReference type="Pfam" id="PF02762">
    <property type="entry name" value="Cbl_N3"/>
    <property type="match status" value="1"/>
</dbReference>
<evidence type="ECO:0000256" key="4">
    <source>
        <dbReference type="PROSITE-ProRule" id="PRU00175"/>
    </source>
</evidence>